<name>A0AA85EKZ5_9TREM</name>
<evidence type="ECO:0000256" key="2">
    <source>
        <dbReference type="SAM" id="Phobius"/>
    </source>
</evidence>
<feature type="region of interest" description="Disordered" evidence="1">
    <location>
        <begin position="126"/>
        <end position="179"/>
    </location>
</feature>
<feature type="region of interest" description="Disordered" evidence="1">
    <location>
        <begin position="671"/>
        <end position="692"/>
    </location>
</feature>
<feature type="compositionally biased region" description="Low complexity" evidence="1">
    <location>
        <begin position="138"/>
        <end position="149"/>
    </location>
</feature>
<feature type="compositionally biased region" description="Low complexity" evidence="1">
    <location>
        <begin position="777"/>
        <end position="786"/>
    </location>
</feature>
<feature type="compositionally biased region" description="Polar residues" evidence="1">
    <location>
        <begin position="47"/>
        <end position="67"/>
    </location>
</feature>
<accession>A0AA85EKZ5</accession>
<feature type="compositionally biased region" description="Acidic residues" evidence="1">
    <location>
        <begin position="502"/>
        <end position="518"/>
    </location>
</feature>
<reference evidence="4" key="2">
    <citation type="submission" date="2023-11" db="UniProtKB">
        <authorList>
            <consortium name="WormBaseParasite"/>
        </authorList>
    </citation>
    <scope>IDENTIFICATION</scope>
</reference>
<keyword evidence="2" id="KW-0472">Membrane</keyword>
<keyword evidence="3" id="KW-1185">Reference proteome</keyword>
<feature type="region of interest" description="Disordered" evidence="1">
    <location>
        <begin position="609"/>
        <end position="628"/>
    </location>
</feature>
<feature type="region of interest" description="Disordered" evidence="1">
    <location>
        <begin position="1"/>
        <end position="32"/>
    </location>
</feature>
<protein>
    <submittedName>
        <fullName evidence="4">Uncharacterized protein</fullName>
    </submittedName>
</protein>
<keyword evidence="2" id="KW-0812">Transmembrane</keyword>
<feature type="compositionally biased region" description="Basic and acidic residues" evidence="1">
    <location>
        <begin position="150"/>
        <end position="179"/>
    </location>
</feature>
<reference evidence="3" key="1">
    <citation type="submission" date="2022-06" db="EMBL/GenBank/DDBJ databases">
        <authorList>
            <person name="Berger JAMES D."/>
            <person name="Berger JAMES D."/>
        </authorList>
    </citation>
    <scope>NUCLEOTIDE SEQUENCE [LARGE SCALE GENOMIC DNA]</scope>
</reference>
<keyword evidence="2" id="KW-1133">Transmembrane helix</keyword>
<proteinExistence type="predicted"/>
<evidence type="ECO:0000313" key="4">
    <source>
        <dbReference type="WBParaSite" id="SRDH1_12900.1"/>
    </source>
</evidence>
<feature type="compositionally biased region" description="Polar residues" evidence="1">
    <location>
        <begin position="610"/>
        <end position="628"/>
    </location>
</feature>
<feature type="region of interest" description="Disordered" evidence="1">
    <location>
        <begin position="47"/>
        <end position="99"/>
    </location>
</feature>
<feature type="compositionally biased region" description="Pro residues" evidence="1">
    <location>
        <begin position="85"/>
        <end position="99"/>
    </location>
</feature>
<feature type="region of interest" description="Disordered" evidence="1">
    <location>
        <begin position="502"/>
        <end position="537"/>
    </location>
</feature>
<feature type="compositionally biased region" description="Polar residues" evidence="1">
    <location>
        <begin position="766"/>
        <end position="776"/>
    </location>
</feature>
<dbReference type="WBParaSite" id="SRDH1_12900.1">
    <property type="protein sequence ID" value="SRDH1_12900.1"/>
    <property type="gene ID" value="SRDH1_12900"/>
</dbReference>
<evidence type="ECO:0000256" key="1">
    <source>
        <dbReference type="SAM" id="MobiDB-lite"/>
    </source>
</evidence>
<feature type="transmembrane region" description="Helical" evidence="2">
    <location>
        <begin position="201"/>
        <end position="228"/>
    </location>
</feature>
<sequence length="1762" mass="196201">MSKPRVIKDLSTPTGSTIARQPLGGCEYPSQRADFGTKNIVYSHQTVPTKSSNINQPPVWISTTSRPGVSGFNAMSPRGRRTLSPPQPPPLPPPPPSPQLVPLKARLARSKSTATRPVTTRPDYCQRLRKASDGGAPTRLTNSSSVRTRSTSELRSRVEVKNEPLESHTGRVESSEEKPSVSTFNPSAFLPIAHPTERSPVYVCLANVAFLSLSLLVTSIFSIIFLPFCLIACLVRRTGIWIFNVFQYTTCCQCGGFLISNNTNPIIESVISRLSVSLNSNKRCHCFTDKQLENRYGNSLKALSSAELRWLPALEYKYELDWNGTNCATLYCSSHSPTVIICLRFGAPGLKLARLRELISNRLLSRTSDCSSVASSPRGSCLTDKGYSGTSRKRCESSYIPPSDARSRLTQCLTYLSTGYAWRECMAFQLEEHVVRLSSIQTKSEINSSRPYGSKWEDKHSANPKMVNLEVLLDELSSLPLRLDRPLWKAHLMEHFYENDCDETTEPSDIESDADSDESNTCKTPHSSRKPMNNNTEKLNKTKTCLINNYNQTYTTNSNNSKRNLNSFVCRRSGSSGVGSLLIFQFHAALSDDGKALVHMVTNCLADLPSRTQTPQNSPNKQTPIHTASSINDQTNETTINQSQSGAITATLSPLSSSSCDNRRKWKEQNVVSGNVSDKNENSGNVQNDASSYNKNASKWYTTMKSSRNSTSPYNSTSFYHSRDLSKNTLTNEQQSQLNSLNISNNNKYQFNSFTKCNLNQIQSKSNQNEQLSNSASTNSPITRTTTMTSISTTNSLLDDEESEESEAAQWWYTFWASSLATIATICDILRVLITGPTIIFHKYFVTNADMGLITKYQNVKQSKLMNNKNNQINSINGNEDMKTVHKCALLSLAKLSRLRQITKASYSELILSLLAGALRGYHQTMGFKHPPDLLAFLSTEVPVLPNCHLNTSSVSVSNCNNNDGPPCTTLSRVLNITQRVRTSNNLDFLHISPCRQQQRIHHDNSTVETGLLGNTNRMVALGSPTTNSISTTTPTRNLCPGRHVFTEFCLPINTEGMLPRLWETKQRLTEVNKSVDSLCLAWTRTVLYTLMPHSMAKWIETTYGGPAKASVTISGVEVISPFTTSTTANNTTTSNLSEVTDSNYSYQMPKSRRLAYMSLLANKSSDARILRQRLRRRLPRRTATTIPVYPPRLGTSFRALARHLVNANAGIMYIAGCPIIRIDTWMPSPVNIPSEFIANNQSPELNNGINKSASNETIVHICRDLCVTFTTYAGQLSLTFSASSKQSIHPNLDLIISGIKSQLNKMCQLLSGRHVPSMTSRWLRHSSSVESSVSALSAISMSPSLNPSLVLHNEISSINEKANLTTTTSFSSIVKMSTDNSSTNLTDEINSPKEGLSSCRQLTSEYMSHNSSVCQFTESNGKFNKAQSRSCSSDGSKSIPPYQAGQPIEQLQEQLRWVQRQLEESSNVKNMVGSPTTNNVRLAKLRSEFCILLRQLKQRCSQGELGIDSCLSDLNNELQDISCESKLNCASISRSGNSSPQKSAQTSVYPCLSGQFNVNPFKMEQNSTVRRSVTTGDFDEDPDFYITGQPEVDDFEDIDSSESEFALKEASNVMSDNLFTATLNSNVNESMNDYNNLNDSYKENTVNGNEGELHKKRKRDRKNIFTSGQRRPSKIAAEVISVNFMPSRRVHEHCNQRFNSQNAKRMMFSSRQICALHMPSSIKAPYYRTERNIGKYANFYTIPTVYNVVQKQILWMYNNAI</sequence>
<evidence type="ECO:0000313" key="3">
    <source>
        <dbReference type="Proteomes" id="UP000050792"/>
    </source>
</evidence>
<organism evidence="3 4">
    <name type="scientific">Schistosoma rodhaini</name>
    <dbReference type="NCBI Taxonomy" id="6188"/>
    <lineage>
        <taxon>Eukaryota</taxon>
        <taxon>Metazoa</taxon>
        <taxon>Spiralia</taxon>
        <taxon>Lophotrochozoa</taxon>
        <taxon>Platyhelminthes</taxon>
        <taxon>Trematoda</taxon>
        <taxon>Digenea</taxon>
        <taxon>Strigeidida</taxon>
        <taxon>Schistosomatoidea</taxon>
        <taxon>Schistosomatidae</taxon>
        <taxon>Schistosoma</taxon>
    </lineage>
</organism>
<feature type="region of interest" description="Disordered" evidence="1">
    <location>
        <begin position="766"/>
        <end position="786"/>
    </location>
</feature>
<dbReference type="Proteomes" id="UP000050792">
    <property type="component" value="Unassembled WGS sequence"/>
</dbReference>